<feature type="chain" id="PRO_5002343662" evidence="1">
    <location>
        <begin position="24"/>
        <end position="548"/>
    </location>
</feature>
<sequence>MAIYALASLLLLLIHTHLHGSLSIKVVPHGDTKMSPRMTWKRSRRVPTPQYITTPLNKRQVRNENEKSVRRSARSIKVQMILAPKGSMHEKKTKEILEDPLKNYPWEISIPFHETITKELSPYYNFLKCEWAYVDHKKDVRRPCGKIEGGLDNYHGKGLKLEKGVDRPRYNKMAYYDDHGVEWRNINQEELIRFDFLPDGNQDQTFLESEEDLEYRQWGNWNYNASKETTQLNSAWRDPVLSRSLTNLIYPWNHKAHENHIIPYGYTSPALFIPEPKIEWELAARGFFAGYYEDPNWSRIKYYRQTKKLILQWHDESNNKNGEKDTRIMDKIKMELFGLSAKRRYPSKQIKLINEHALLRAKEIVLDHLLNPSGDPDYITYFLDRHEPIDYIGGGKHNCSEEEIKNKTVVLNMCVYPVKQRHETYSRNMSISEMAEMYHYYMTEIRGEGRSHQSSEDPVEDRYQCYELQKQRNKFPALVSLYKPLWTNKKFGDEFGDALQEGQKIRIDQLRTFNRKLKVRRKTKLTPEEREAYNYVDDYSHVDDQYEF</sequence>
<dbReference type="OrthoDB" id="379364at2759"/>
<protein>
    <submittedName>
        <fullName evidence="2">Uncharacterized protein</fullName>
    </submittedName>
</protein>
<dbReference type="OMA" id="SEMAEMY"/>
<gene>
    <name evidence="2" type="ORF">AK88_02560</name>
</gene>
<dbReference type="VEuPathDB" id="PlasmoDB:AK88_02560"/>
<name>A0A0D9QLA1_PLAFR</name>
<evidence type="ECO:0000313" key="2">
    <source>
        <dbReference type="EMBL" id="KJP87804.1"/>
    </source>
</evidence>
<dbReference type="AlphaFoldDB" id="A0A0D9QLA1"/>
<proteinExistence type="predicted"/>
<dbReference type="RefSeq" id="XP_012335608.1">
    <property type="nucleotide sequence ID" value="XM_012480185.1"/>
</dbReference>
<dbReference type="Proteomes" id="UP000054561">
    <property type="component" value="Unassembled WGS sequence"/>
</dbReference>
<dbReference type="GeneID" id="24267874"/>
<evidence type="ECO:0000256" key="1">
    <source>
        <dbReference type="SAM" id="SignalP"/>
    </source>
</evidence>
<evidence type="ECO:0000313" key="3">
    <source>
        <dbReference type="Proteomes" id="UP000054561"/>
    </source>
</evidence>
<reference evidence="2 3" key="1">
    <citation type="submission" date="2014-03" db="EMBL/GenBank/DDBJ databases">
        <title>The Genome Sequence of Plasmodium fragile nilgiri.</title>
        <authorList>
            <consortium name="The Broad Institute Genomics Platform"/>
            <consortium name="The Broad Institute Genome Sequencing Center for Infectious Disease"/>
            <person name="Neafsey D."/>
            <person name="Duraisingh M."/>
            <person name="Young S.K."/>
            <person name="Zeng Q."/>
            <person name="Gargeya S."/>
            <person name="Abouelleil A."/>
            <person name="Alvarado L."/>
            <person name="Chapman S.B."/>
            <person name="Gainer-Dewar J."/>
            <person name="Goldberg J."/>
            <person name="Griggs A."/>
            <person name="Gujja S."/>
            <person name="Hansen M."/>
            <person name="Howarth C."/>
            <person name="Imamovic A."/>
            <person name="Larimer J."/>
            <person name="Pearson M."/>
            <person name="Poon T.W."/>
            <person name="Priest M."/>
            <person name="Roberts A."/>
            <person name="Saif S."/>
            <person name="Shea T."/>
            <person name="Sykes S."/>
            <person name="Wortman J."/>
            <person name="Nusbaum C."/>
            <person name="Birren B."/>
        </authorList>
    </citation>
    <scope>NUCLEOTIDE SEQUENCE [LARGE SCALE GENOMIC DNA]</scope>
    <source>
        <strain evidence="3">nilgiri</strain>
    </source>
</reference>
<keyword evidence="1" id="KW-0732">Signal</keyword>
<dbReference type="EMBL" id="KQ001669">
    <property type="protein sequence ID" value="KJP87804.1"/>
    <property type="molecule type" value="Genomic_DNA"/>
</dbReference>
<organism evidence="2 3">
    <name type="scientific">Plasmodium fragile</name>
    <dbReference type="NCBI Taxonomy" id="5857"/>
    <lineage>
        <taxon>Eukaryota</taxon>
        <taxon>Sar</taxon>
        <taxon>Alveolata</taxon>
        <taxon>Apicomplexa</taxon>
        <taxon>Aconoidasida</taxon>
        <taxon>Haemosporida</taxon>
        <taxon>Plasmodiidae</taxon>
        <taxon>Plasmodium</taxon>
        <taxon>Plasmodium (Plasmodium)</taxon>
    </lineage>
</organism>
<accession>A0A0D9QLA1</accession>
<feature type="signal peptide" evidence="1">
    <location>
        <begin position="1"/>
        <end position="23"/>
    </location>
</feature>
<keyword evidence="3" id="KW-1185">Reference proteome</keyword>